<dbReference type="PANTHER" id="PTHR13812">
    <property type="entry name" value="KETIMINE REDUCTASE MU-CRYSTALLIN"/>
    <property type="match status" value="1"/>
</dbReference>
<protein>
    <submittedName>
        <fullName evidence="2">Ornithine cyclodeaminase</fullName>
    </submittedName>
</protein>
<dbReference type="SUPFAM" id="SSF51735">
    <property type="entry name" value="NAD(P)-binding Rossmann-fold domains"/>
    <property type="match status" value="1"/>
</dbReference>
<dbReference type="Gene3D" id="3.40.50.720">
    <property type="entry name" value="NAD(P)-binding Rossmann-like Domain"/>
    <property type="match status" value="1"/>
</dbReference>
<dbReference type="InterPro" id="IPR023401">
    <property type="entry name" value="ODC_N"/>
</dbReference>
<dbReference type="EMBL" id="JZEX01000118">
    <property type="protein sequence ID" value="KKB11389.1"/>
    <property type="molecule type" value="Genomic_DNA"/>
</dbReference>
<proteinExistence type="inferred from homology"/>
<accession>A0A0F5FR73</accession>
<dbReference type="InterPro" id="IPR003462">
    <property type="entry name" value="ODC_Mu_crystall"/>
</dbReference>
<evidence type="ECO:0000256" key="1">
    <source>
        <dbReference type="ARBA" id="ARBA00008903"/>
    </source>
</evidence>
<dbReference type="Gene3D" id="3.30.1780.10">
    <property type="entry name" value="ornithine cyclodeaminase, domain 1"/>
    <property type="match status" value="1"/>
</dbReference>
<comment type="caution">
    <text evidence="2">The sequence shown here is derived from an EMBL/GenBank/DDBJ whole genome shotgun (WGS) entry which is preliminary data.</text>
</comment>
<dbReference type="RefSeq" id="WP_046109040.1">
    <property type="nucleotide sequence ID" value="NZ_JZEX01000118.1"/>
</dbReference>
<dbReference type="OrthoDB" id="9809203at2"/>
<dbReference type="GO" id="GO:0005737">
    <property type="term" value="C:cytoplasm"/>
    <property type="evidence" value="ECO:0007669"/>
    <property type="project" value="TreeGrafter"/>
</dbReference>
<dbReference type="STRING" id="443610.VE25_12860"/>
<keyword evidence="3" id="KW-1185">Reference proteome</keyword>
<sequence length="316" mass="33651">MTVVLTDEHFTGTDLMPLAIEAVEAAIRARAAGALVSPPRRGVAFGDRGQLIFTVGGSLKSPERAGFRVYETFEGKEHTQLVAVWSPDTAKLECVVLGSLLGELRTGAIGGVAIRHMSAPDARSAAVIGSGRQARMQLEAAAAVRNLRVVRVFSPTEANRERFASEMGERLDLSIEPVGSVEGAVSDAQIVICATTSTSPVLNAKWLRPDAHVTTVGPKTMDAHELGLDVAEWAQVIATDSPEQTRAYSSPFFLHGSQHADRMIDLSRLVEGTVNARPQGREATLFCSVGLAGTEVLVAAALLPLARQVRPHQESS</sequence>
<comment type="similarity">
    <text evidence="1">Belongs to the ornithine cyclodeaminase/mu-crystallin family.</text>
</comment>
<evidence type="ECO:0000313" key="2">
    <source>
        <dbReference type="EMBL" id="KKB11389.1"/>
    </source>
</evidence>
<name>A0A0F5FR73_9HYPH</name>
<dbReference type="PATRIC" id="fig|443610.3.peg.813"/>
<evidence type="ECO:0000313" key="3">
    <source>
        <dbReference type="Proteomes" id="UP000033632"/>
    </source>
</evidence>
<gene>
    <name evidence="2" type="ORF">VE25_12860</name>
</gene>
<dbReference type="Proteomes" id="UP000033632">
    <property type="component" value="Unassembled WGS sequence"/>
</dbReference>
<dbReference type="PIRSF" id="PIRSF001439">
    <property type="entry name" value="CryM"/>
    <property type="match status" value="1"/>
</dbReference>
<dbReference type="PANTHER" id="PTHR13812:SF19">
    <property type="entry name" value="KETIMINE REDUCTASE MU-CRYSTALLIN"/>
    <property type="match status" value="1"/>
</dbReference>
<reference evidence="2 3" key="1">
    <citation type="submission" date="2015-03" db="EMBL/GenBank/DDBJ databases">
        <authorList>
            <person name="Hassan Y.I."/>
            <person name="Lepp D."/>
            <person name="Li X.-Z."/>
            <person name="Zhou T."/>
        </authorList>
    </citation>
    <scope>NUCLEOTIDE SEQUENCE [LARGE SCALE GENOMIC DNA]</scope>
    <source>
        <strain evidence="2 3">BD-c194</strain>
    </source>
</reference>
<organism evidence="2 3">
    <name type="scientific">Devosia geojensis</name>
    <dbReference type="NCBI Taxonomy" id="443610"/>
    <lineage>
        <taxon>Bacteria</taxon>
        <taxon>Pseudomonadati</taxon>
        <taxon>Pseudomonadota</taxon>
        <taxon>Alphaproteobacteria</taxon>
        <taxon>Hyphomicrobiales</taxon>
        <taxon>Devosiaceae</taxon>
        <taxon>Devosia</taxon>
    </lineage>
</organism>
<dbReference type="InterPro" id="IPR036291">
    <property type="entry name" value="NAD(P)-bd_dom_sf"/>
</dbReference>
<dbReference type="AlphaFoldDB" id="A0A0F5FR73"/>
<dbReference type="Pfam" id="PF02423">
    <property type="entry name" value="OCD_Mu_crystall"/>
    <property type="match status" value="1"/>
</dbReference>